<comment type="caution">
    <text evidence="1">The sequence shown here is derived from an EMBL/GenBank/DDBJ whole genome shotgun (WGS) entry which is preliminary data.</text>
</comment>
<gene>
    <name evidence="1" type="ORF">AB1Y20_020281</name>
</gene>
<accession>A0AB34JX54</accession>
<sequence>MYDDLIDEVHCGATAHDAIFLVRSAAAIRPLAVTAATVWGLRVDSDAYDELTRRTQASMAVPAEKSKSGGG</sequence>
<reference evidence="1 2" key="1">
    <citation type="journal article" date="2024" name="Science">
        <title>Giant polyketide synthase enzymes in the biosynthesis of giant marine polyether toxins.</title>
        <authorList>
            <person name="Fallon T.R."/>
            <person name="Shende V.V."/>
            <person name="Wierzbicki I.H."/>
            <person name="Pendleton A.L."/>
            <person name="Watervoot N.F."/>
            <person name="Auber R.P."/>
            <person name="Gonzalez D.J."/>
            <person name="Wisecaver J.H."/>
            <person name="Moore B.S."/>
        </authorList>
    </citation>
    <scope>NUCLEOTIDE SEQUENCE [LARGE SCALE GENOMIC DNA]</scope>
    <source>
        <strain evidence="1 2">12B1</strain>
    </source>
</reference>
<organism evidence="1 2">
    <name type="scientific">Prymnesium parvum</name>
    <name type="common">Toxic golden alga</name>
    <dbReference type="NCBI Taxonomy" id="97485"/>
    <lineage>
        <taxon>Eukaryota</taxon>
        <taxon>Haptista</taxon>
        <taxon>Haptophyta</taxon>
        <taxon>Prymnesiophyceae</taxon>
        <taxon>Prymnesiales</taxon>
        <taxon>Prymnesiaceae</taxon>
        <taxon>Prymnesium</taxon>
    </lineage>
</organism>
<name>A0AB34JX54_PRYPA</name>
<evidence type="ECO:0000313" key="2">
    <source>
        <dbReference type="Proteomes" id="UP001515480"/>
    </source>
</evidence>
<protein>
    <submittedName>
        <fullName evidence="1">Uncharacterized protein</fullName>
    </submittedName>
</protein>
<evidence type="ECO:0000313" key="1">
    <source>
        <dbReference type="EMBL" id="KAL1525422.1"/>
    </source>
</evidence>
<dbReference type="Proteomes" id="UP001515480">
    <property type="component" value="Unassembled WGS sequence"/>
</dbReference>
<dbReference type="AlphaFoldDB" id="A0AB34JX54"/>
<dbReference type="EMBL" id="JBGBPQ010000004">
    <property type="protein sequence ID" value="KAL1525422.1"/>
    <property type="molecule type" value="Genomic_DNA"/>
</dbReference>
<keyword evidence="2" id="KW-1185">Reference proteome</keyword>
<proteinExistence type="predicted"/>